<keyword evidence="4 7" id="KW-0285">Flavoprotein</keyword>
<dbReference type="InterPro" id="IPR006089">
    <property type="entry name" value="Acyl-CoA_DH_CS"/>
</dbReference>
<dbReference type="Proteomes" id="UP000432464">
    <property type="component" value="Unassembled WGS sequence"/>
</dbReference>
<dbReference type="InterPro" id="IPR009075">
    <property type="entry name" value="AcylCo_DH/oxidase_C"/>
</dbReference>
<dbReference type="SUPFAM" id="SSF56645">
    <property type="entry name" value="Acyl-CoA dehydrogenase NM domain-like"/>
    <property type="match status" value="1"/>
</dbReference>
<proteinExistence type="inferred from homology"/>
<dbReference type="InterPro" id="IPR013786">
    <property type="entry name" value="AcylCoA_DH/ox_N"/>
</dbReference>
<dbReference type="RefSeq" id="WP_154788971.1">
    <property type="nucleotide sequence ID" value="NZ_WMBB01000007.1"/>
</dbReference>
<dbReference type="AlphaFoldDB" id="A0A6I3L199"/>
<comment type="subunit">
    <text evidence="3">Homodimer.</text>
</comment>
<feature type="domain" description="Acyl-CoA dehydrogenase/oxidase N-terminal" evidence="10">
    <location>
        <begin position="6"/>
        <end position="119"/>
    </location>
</feature>
<evidence type="ECO:0000256" key="4">
    <source>
        <dbReference type="ARBA" id="ARBA00022630"/>
    </source>
</evidence>
<dbReference type="PROSITE" id="PS00073">
    <property type="entry name" value="ACYL_COA_DH_2"/>
    <property type="match status" value="1"/>
</dbReference>
<evidence type="ECO:0000256" key="6">
    <source>
        <dbReference type="ARBA" id="ARBA00023002"/>
    </source>
</evidence>
<feature type="domain" description="Acyl-CoA dehydrogenase/oxidase C-terminal" evidence="8">
    <location>
        <begin position="229"/>
        <end position="382"/>
    </location>
</feature>
<dbReference type="Gene3D" id="1.10.540.10">
    <property type="entry name" value="Acyl-CoA dehydrogenase/oxidase, N-terminal domain"/>
    <property type="match status" value="1"/>
</dbReference>
<dbReference type="GO" id="GO:0005737">
    <property type="term" value="C:cytoplasm"/>
    <property type="evidence" value="ECO:0007669"/>
    <property type="project" value="TreeGrafter"/>
</dbReference>
<evidence type="ECO:0000313" key="12">
    <source>
        <dbReference type="Proteomes" id="UP000432464"/>
    </source>
</evidence>
<evidence type="ECO:0000256" key="5">
    <source>
        <dbReference type="ARBA" id="ARBA00022827"/>
    </source>
</evidence>
<dbReference type="InterPro" id="IPR046373">
    <property type="entry name" value="Acyl-CoA_Oxase/DH_mid-dom_sf"/>
</dbReference>
<dbReference type="Pfam" id="PF02770">
    <property type="entry name" value="Acyl-CoA_dh_M"/>
    <property type="match status" value="1"/>
</dbReference>
<protein>
    <submittedName>
        <fullName evidence="11">Acyl-CoA dehydrogenase</fullName>
    </submittedName>
</protein>
<dbReference type="InterPro" id="IPR006091">
    <property type="entry name" value="Acyl-CoA_Oxase/DH_mid-dom"/>
</dbReference>
<gene>
    <name evidence="11" type="ORF">GLP40_17600</name>
</gene>
<evidence type="ECO:0000256" key="3">
    <source>
        <dbReference type="ARBA" id="ARBA00011738"/>
    </source>
</evidence>
<dbReference type="InterPro" id="IPR050741">
    <property type="entry name" value="Acyl-CoA_dehydrogenase"/>
</dbReference>
<dbReference type="PANTHER" id="PTHR48083:SF13">
    <property type="entry name" value="ACYL-COA DEHYDROGENASE FAMILY MEMBER 11"/>
    <property type="match status" value="1"/>
</dbReference>
<evidence type="ECO:0000256" key="1">
    <source>
        <dbReference type="ARBA" id="ARBA00001974"/>
    </source>
</evidence>
<keyword evidence="12" id="KW-1185">Reference proteome</keyword>
<dbReference type="SUPFAM" id="SSF47203">
    <property type="entry name" value="Acyl-CoA dehydrogenase C-terminal domain-like"/>
    <property type="match status" value="1"/>
</dbReference>
<keyword evidence="6 7" id="KW-0560">Oxidoreductase</keyword>
<feature type="domain" description="Acyl-CoA oxidase/dehydrogenase middle" evidence="9">
    <location>
        <begin position="123"/>
        <end position="217"/>
    </location>
</feature>
<comment type="similarity">
    <text evidence="2 7">Belongs to the acyl-CoA dehydrogenase family.</text>
</comment>
<dbReference type="PANTHER" id="PTHR48083">
    <property type="entry name" value="MEDIUM-CHAIN SPECIFIC ACYL-COA DEHYDROGENASE, MITOCHONDRIAL-RELATED"/>
    <property type="match status" value="1"/>
</dbReference>
<evidence type="ECO:0000259" key="8">
    <source>
        <dbReference type="Pfam" id="PF00441"/>
    </source>
</evidence>
<keyword evidence="5 7" id="KW-0274">FAD</keyword>
<organism evidence="11 12">
    <name type="scientific">Nocardia aurantiaca</name>
    <dbReference type="NCBI Taxonomy" id="2675850"/>
    <lineage>
        <taxon>Bacteria</taxon>
        <taxon>Bacillati</taxon>
        <taxon>Actinomycetota</taxon>
        <taxon>Actinomycetes</taxon>
        <taxon>Mycobacteriales</taxon>
        <taxon>Nocardiaceae</taxon>
        <taxon>Nocardia</taxon>
    </lineage>
</organism>
<evidence type="ECO:0000259" key="9">
    <source>
        <dbReference type="Pfam" id="PF02770"/>
    </source>
</evidence>
<dbReference type="Pfam" id="PF00441">
    <property type="entry name" value="Acyl-CoA_dh_1"/>
    <property type="match status" value="1"/>
</dbReference>
<evidence type="ECO:0000256" key="7">
    <source>
        <dbReference type="RuleBase" id="RU362125"/>
    </source>
</evidence>
<evidence type="ECO:0000259" key="10">
    <source>
        <dbReference type="Pfam" id="PF02771"/>
    </source>
</evidence>
<dbReference type="Gene3D" id="1.20.140.10">
    <property type="entry name" value="Butyryl-CoA Dehydrogenase, subunit A, domain 3"/>
    <property type="match status" value="1"/>
</dbReference>
<accession>A0A6I3L199</accession>
<dbReference type="Gene3D" id="2.40.110.10">
    <property type="entry name" value="Butyryl-CoA Dehydrogenase, subunit A, domain 2"/>
    <property type="match status" value="1"/>
</dbReference>
<name>A0A6I3L199_9NOCA</name>
<comment type="cofactor">
    <cofactor evidence="1 7">
        <name>FAD</name>
        <dbReference type="ChEBI" id="CHEBI:57692"/>
    </cofactor>
</comment>
<dbReference type="GO" id="GO:0050660">
    <property type="term" value="F:flavin adenine dinucleotide binding"/>
    <property type="evidence" value="ECO:0007669"/>
    <property type="project" value="InterPro"/>
</dbReference>
<dbReference type="Pfam" id="PF02771">
    <property type="entry name" value="Acyl-CoA_dh_N"/>
    <property type="match status" value="1"/>
</dbReference>
<dbReference type="GO" id="GO:0003995">
    <property type="term" value="F:acyl-CoA dehydrogenase activity"/>
    <property type="evidence" value="ECO:0007669"/>
    <property type="project" value="InterPro"/>
</dbReference>
<evidence type="ECO:0000313" key="11">
    <source>
        <dbReference type="EMBL" id="MTE14570.1"/>
    </source>
</evidence>
<reference evidence="11 12" key="1">
    <citation type="submission" date="2019-11" db="EMBL/GenBank/DDBJ databases">
        <title>Nocardia sp. nov. CT2-14 isolated from soil.</title>
        <authorList>
            <person name="Kanchanasin P."/>
            <person name="Tanasupawat S."/>
            <person name="Yuki M."/>
            <person name="Kudo T."/>
        </authorList>
    </citation>
    <scope>NUCLEOTIDE SEQUENCE [LARGE SCALE GENOMIC DNA]</scope>
    <source>
        <strain evidence="11 12">CT2-14</strain>
    </source>
</reference>
<comment type="caution">
    <text evidence="11">The sequence shown here is derived from an EMBL/GenBank/DDBJ whole genome shotgun (WGS) entry which is preliminary data.</text>
</comment>
<evidence type="ECO:0000256" key="2">
    <source>
        <dbReference type="ARBA" id="ARBA00009347"/>
    </source>
</evidence>
<dbReference type="InterPro" id="IPR009100">
    <property type="entry name" value="AcylCoA_DH/oxidase_NM_dom_sf"/>
</dbReference>
<dbReference type="GO" id="GO:0033539">
    <property type="term" value="P:fatty acid beta-oxidation using acyl-CoA dehydrogenase"/>
    <property type="evidence" value="ECO:0007669"/>
    <property type="project" value="TreeGrafter"/>
</dbReference>
<dbReference type="EMBL" id="WMBB01000007">
    <property type="protein sequence ID" value="MTE14570.1"/>
    <property type="molecule type" value="Genomic_DNA"/>
</dbReference>
<sequence length="386" mass="41309">MSAVAELVERTRAFVTEHVYPVEREVVAGGRVTDDALRLDLQKKAKEAGVFGPLSDPRYGGLGLDTRGQAQVLEAAGASLLGPLAVNAWAPDDGNIHLLAHVADAEQQERYLAPLASGEVRSAIALTEPAPGAGSDPRMLRTVAHETDDGWVINGAKHFTTGANGAAFTICVAMTTDGPTMFLVDQDNPGLRVGRRMPTLDHTSAPGGHCEVEFVDCEVPDAAVLGEVGRGLELAQVRLAPSRLVFCMNWLGLAVRAQQLTVEHITRRSAFGVPIAEHGIAQGLVADNEIDIAAARSLVRTVAETVDVCGPASPQARHETSVAKTFVSEAVWRVLDRAVQLHGGLGVCEDHLVARFLVEARAFRIYEGPSEVLRWSIARRVLRGPR</sequence>
<dbReference type="InterPro" id="IPR037069">
    <property type="entry name" value="AcylCoA_DH/ox_N_sf"/>
</dbReference>
<dbReference type="InterPro" id="IPR036250">
    <property type="entry name" value="AcylCo_DH-like_C"/>
</dbReference>